<feature type="transmembrane region" description="Helical" evidence="11">
    <location>
        <begin position="387"/>
        <end position="406"/>
    </location>
</feature>
<accession>A0A9N8ET21</accession>
<keyword evidence="16" id="KW-1185">Reference proteome</keyword>
<keyword evidence="6" id="KW-0630">Potassium</keyword>
<dbReference type="Gene3D" id="3.40.50.720">
    <property type="entry name" value="NAD(P)-binding Rossmann-like Domain"/>
    <property type="match status" value="1"/>
</dbReference>
<evidence type="ECO:0000256" key="9">
    <source>
        <dbReference type="ARBA" id="ARBA00023136"/>
    </source>
</evidence>
<dbReference type="PANTHER" id="PTHR46157:SF4">
    <property type="entry name" value="K(+) EFFLUX ANTIPORTER 3, CHLOROPLASTIC"/>
    <property type="match status" value="1"/>
</dbReference>
<dbReference type="GO" id="GO:0006813">
    <property type="term" value="P:potassium ion transport"/>
    <property type="evidence" value="ECO:0007669"/>
    <property type="project" value="UniProtKB-KW"/>
</dbReference>
<feature type="region of interest" description="Disordered" evidence="10">
    <location>
        <begin position="703"/>
        <end position="728"/>
    </location>
</feature>
<feature type="compositionally biased region" description="Basic and acidic residues" evidence="10">
    <location>
        <begin position="703"/>
        <end position="716"/>
    </location>
</feature>
<evidence type="ECO:0000256" key="3">
    <source>
        <dbReference type="ARBA" id="ARBA00022449"/>
    </source>
</evidence>
<feature type="domain" description="Cation/H+ exchanger transmembrane" evidence="13">
    <location>
        <begin position="132"/>
        <end position="490"/>
    </location>
</feature>
<comment type="caution">
    <text evidence="15">The sequence shown here is derived from an EMBL/GenBank/DDBJ whole genome shotgun (WGS) entry which is preliminary data.</text>
</comment>
<feature type="region of interest" description="Disordered" evidence="10">
    <location>
        <begin position="792"/>
        <end position="816"/>
    </location>
</feature>
<comment type="subcellular location">
    <subcellularLocation>
        <location evidence="1">Endomembrane system</location>
        <topology evidence="1">Multi-pass membrane protein</topology>
    </subcellularLocation>
</comment>
<evidence type="ECO:0000259" key="13">
    <source>
        <dbReference type="Pfam" id="PF00999"/>
    </source>
</evidence>
<sequence length="816" mass="86440">MVQWQTKRGKSIIAALAFALSMLLVSSHQIDAYNGGGQPDSQFVASNNRPGIEIVQASRSGHISNSVHSVASTGTQETSLQLPRGGGGKAATAEEVLVSAQRQTKKTFKEAFKDLATYMHGPKSDTLLLLLATALITPVCKRMGTSPILGFLASGMLLGPNGFGLISGIHTTETLAELGIVFFLFEMGIELSFERLLSMRKDVFGLGFGQFSCTALAVAGIGKLFGLPANALVVLGGGLALSSSAFVLQLLKDKDQLATRFGKAAFGVLLFQDLAVVPLLVVTPILAGSGQGLASAVGSAVIKAAMALGAIAFAGRVILNPLFKTVASAQSQEAFLGLILLTVLSMSFMTEGLGLSNTLGAFLAGVLLSETKYRYQVEADIAPFRGILLGLFFVTVGFEIDLGLIASNLPLVGSIVMGIILIKALVTTLLSMAFGLSLSTSQQTGLILAQGGEFAFVAFGLARSLGILDVPTTKLMLTSVSLTMALTPALASLGSKVAKTLEEKSDFTHYLGQDRDASEIKESDDFAVVVGYGAVGKVVCELLDRKLIKYVGLEIDPNKAIQARNKGLPVFYGDIGRQEVAEAFNVGKAKAVVVCIADKAMANRAVIALRRWYPDLKIFARAVDADHASRLQKTLDVAAMVPILPEDNLLLTLPFAGAVLKALGAPAEEVNAILEVKRKEVLSGKTLEQDEEQMALLQLGIDPDEKKEKEDPRIDIEPVSGPADDEEEDTFLQTIEAAAERVEASKEKSPFVAQVIEEVCPESVTFAPEEPLDLPVLSEPAPLEIIDVQIEPMNGDNSPISNTTDPPKVASTPKEE</sequence>
<evidence type="ECO:0000313" key="15">
    <source>
        <dbReference type="EMBL" id="CAB9525870.1"/>
    </source>
</evidence>
<dbReference type="InterPro" id="IPR038770">
    <property type="entry name" value="Na+/solute_symporter_sf"/>
</dbReference>
<organism evidence="15 16">
    <name type="scientific">Seminavis robusta</name>
    <dbReference type="NCBI Taxonomy" id="568900"/>
    <lineage>
        <taxon>Eukaryota</taxon>
        <taxon>Sar</taxon>
        <taxon>Stramenopiles</taxon>
        <taxon>Ochrophyta</taxon>
        <taxon>Bacillariophyta</taxon>
        <taxon>Bacillariophyceae</taxon>
        <taxon>Bacillariophycidae</taxon>
        <taxon>Naviculales</taxon>
        <taxon>Naviculaceae</taxon>
        <taxon>Seminavis</taxon>
    </lineage>
</organism>
<evidence type="ECO:0000256" key="11">
    <source>
        <dbReference type="SAM" id="Phobius"/>
    </source>
</evidence>
<feature type="domain" description="RCK N-terminal" evidence="14">
    <location>
        <begin position="528"/>
        <end position="633"/>
    </location>
</feature>
<feature type="transmembrane region" description="Helical" evidence="11">
    <location>
        <begin position="412"/>
        <end position="434"/>
    </location>
</feature>
<dbReference type="InterPro" id="IPR003148">
    <property type="entry name" value="RCK_N"/>
</dbReference>
<evidence type="ECO:0000256" key="2">
    <source>
        <dbReference type="ARBA" id="ARBA00022448"/>
    </source>
</evidence>
<dbReference type="InterPro" id="IPR036291">
    <property type="entry name" value="NAD(P)-bd_dom_sf"/>
</dbReference>
<feature type="transmembrane region" description="Helical" evidence="11">
    <location>
        <begin position="293"/>
        <end position="319"/>
    </location>
</feature>
<evidence type="ECO:0000256" key="7">
    <source>
        <dbReference type="ARBA" id="ARBA00022989"/>
    </source>
</evidence>
<dbReference type="InterPro" id="IPR006153">
    <property type="entry name" value="Cation/H_exchanger_TM"/>
</dbReference>
<evidence type="ECO:0000313" key="16">
    <source>
        <dbReference type="Proteomes" id="UP001153069"/>
    </source>
</evidence>
<keyword evidence="9 11" id="KW-0472">Membrane</keyword>
<dbReference type="FunFam" id="3.40.50.720:FF:000036">
    <property type="entry name" value="Glutathione-regulated potassium-efflux system protein KefB"/>
    <property type="match status" value="1"/>
</dbReference>
<keyword evidence="12" id="KW-0732">Signal</keyword>
<evidence type="ECO:0000256" key="5">
    <source>
        <dbReference type="ARBA" id="ARBA00022692"/>
    </source>
</evidence>
<dbReference type="GO" id="GO:0016020">
    <property type="term" value="C:membrane"/>
    <property type="evidence" value="ECO:0007669"/>
    <property type="project" value="InterPro"/>
</dbReference>
<dbReference type="Pfam" id="PF02254">
    <property type="entry name" value="TrkA_N"/>
    <property type="match status" value="1"/>
</dbReference>
<feature type="transmembrane region" description="Helical" evidence="11">
    <location>
        <begin position="148"/>
        <end position="169"/>
    </location>
</feature>
<name>A0A9N8ET21_9STRA</name>
<evidence type="ECO:0000259" key="14">
    <source>
        <dbReference type="Pfam" id="PF02254"/>
    </source>
</evidence>
<dbReference type="GO" id="GO:1902600">
    <property type="term" value="P:proton transmembrane transport"/>
    <property type="evidence" value="ECO:0007669"/>
    <property type="project" value="InterPro"/>
</dbReference>
<keyword evidence="8" id="KW-0406">Ion transport</keyword>
<evidence type="ECO:0000256" key="12">
    <source>
        <dbReference type="SAM" id="SignalP"/>
    </source>
</evidence>
<keyword evidence="7 11" id="KW-1133">Transmembrane helix</keyword>
<dbReference type="AlphaFoldDB" id="A0A9N8ET21"/>
<reference evidence="15" key="1">
    <citation type="submission" date="2020-06" db="EMBL/GenBank/DDBJ databases">
        <authorList>
            <consortium name="Plant Systems Biology data submission"/>
        </authorList>
    </citation>
    <scope>NUCLEOTIDE SEQUENCE</scope>
    <source>
        <strain evidence="15">D6</strain>
    </source>
</reference>
<proteinExistence type="predicted"/>
<feature type="transmembrane region" description="Helical" evidence="11">
    <location>
        <begin position="175"/>
        <end position="193"/>
    </location>
</feature>
<dbReference type="Pfam" id="PF00999">
    <property type="entry name" value="Na_H_Exchanger"/>
    <property type="match status" value="1"/>
</dbReference>
<keyword evidence="4" id="KW-0633">Potassium transport</keyword>
<dbReference type="GO" id="GO:0012505">
    <property type="term" value="C:endomembrane system"/>
    <property type="evidence" value="ECO:0007669"/>
    <property type="project" value="UniProtKB-SubCell"/>
</dbReference>
<evidence type="ECO:0000256" key="10">
    <source>
        <dbReference type="SAM" id="MobiDB-lite"/>
    </source>
</evidence>
<feature type="compositionally biased region" description="Polar residues" evidence="10">
    <location>
        <begin position="795"/>
        <end position="805"/>
    </location>
</feature>
<dbReference type="GO" id="GO:0015297">
    <property type="term" value="F:antiporter activity"/>
    <property type="evidence" value="ECO:0007669"/>
    <property type="project" value="UniProtKB-KW"/>
</dbReference>
<evidence type="ECO:0000256" key="4">
    <source>
        <dbReference type="ARBA" id="ARBA00022538"/>
    </source>
</evidence>
<feature type="chain" id="PRO_5040447931" evidence="12">
    <location>
        <begin position="28"/>
        <end position="816"/>
    </location>
</feature>
<evidence type="ECO:0000256" key="8">
    <source>
        <dbReference type="ARBA" id="ARBA00023065"/>
    </source>
</evidence>
<feature type="transmembrane region" description="Helical" evidence="11">
    <location>
        <begin position="231"/>
        <end position="251"/>
    </location>
</feature>
<dbReference type="Proteomes" id="UP001153069">
    <property type="component" value="Unassembled WGS sequence"/>
</dbReference>
<dbReference type="Gene3D" id="1.20.1530.20">
    <property type="match status" value="1"/>
</dbReference>
<evidence type="ECO:0000256" key="1">
    <source>
        <dbReference type="ARBA" id="ARBA00004127"/>
    </source>
</evidence>
<gene>
    <name evidence="15" type="ORF">SEMRO_1741_G294640.1</name>
</gene>
<keyword evidence="3" id="KW-0050">Antiport</keyword>
<keyword evidence="5 11" id="KW-0812">Transmembrane</keyword>
<dbReference type="SUPFAM" id="SSF51735">
    <property type="entry name" value="NAD(P)-binding Rossmann-fold domains"/>
    <property type="match status" value="1"/>
</dbReference>
<feature type="transmembrane region" description="Helical" evidence="11">
    <location>
        <begin position="446"/>
        <end position="463"/>
    </location>
</feature>
<dbReference type="PANTHER" id="PTHR46157">
    <property type="entry name" value="K(+) EFFLUX ANTIPORTER 3, CHLOROPLASTIC"/>
    <property type="match status" value="1"/>
</dbReference>
<feature type="transmembrane region" description="Helical" evidence="11">
    <location>
        <begin position="263"/>
        <end position="287"/>
    </location>
</feature>
<keyword evidence="2" id="KW-0813">Transport</keyword>
<feature type="signal peptide" evidence="12">
    <location>
        <begin position="1"/>
        <end position="27"/>
    </location>
</feature>
<protein>
    <submittedName>
        <fullName evidence="15">Regulated potassium-efflux system protein</fullName>
    </submittedName>
</protein>
<dbReference type="EMBL" id="CAICTM010001739">
    <property type="protein sequence ID" value="CAB9525870.1"/>
    <property type="molecule type" value="Genomic_DNA"/>
</dbReference>
<feature type="transmembrane region" description="Helical" evidence="11">
    <location>
        <begin position="205"/>
        <end position="225"/>
    </location>
</feature>
<dbReference type="OrthoDB" id="4834at2759"/>
<evidence type="ECO:0000256" key="6">
    <source>
        <dbReference type="ARBA" id="ARBA00022958"/>
    </source>
</evidence>